<protein>
    <submittedName>
        <fullName evidence="1">Uncharacterized protein</fullName>
    </submittedName>
</protein>
<organism evidence="1 2">
    <name type="scientific">Penicillium thymicola</name>
    <dbReference type="NCBI Taxonomy" id="293382"/>
    <lineage>
        <taxon>Eukaryota</taxon>
        <taxon>Fungi</taxon>
        <taxon>Dikarya</taxon>
        <taxon>Ascomycota</taxon>
        <taxon>Pezizomycotina</taxon>
        <taxon>Eurotiomycetes</taxon>
        <taxon>Eurotiomycetidae</taxon>
        <taxon>Eurotiales</taxon>
        <taxon>Aspergillaceae</taxon>
        <taxon>Penicillium</taxon>
    </lineage>
</organism>
<gene>
    <name evidence="1" type="ORF">VN97_g5090</name>
</gene>
<sequence>MRTPGKGKFNQEDCLAIVVKPKPATVRLVDIVESGVSRGVFKVVITCLPSALKPKPAAVRLVGIELPKPVTIRLVVIEVDERDGGSNGWSRWRIEAVVTSLPIVLKLKPATVRLVVIEPADCPEAEARHGQTGWD</sequence>
<dbReference type="AlphaFoldDB" id="A0AAI9X905"/>
<accession>A0AAI9X905</accession>
<reference evidence="1" key="1">
    <citation type="submission" date="2015-06" db="EMBL/GenBank/DDBJ databases">
        <authorList>
            <person name="Nguyen H."/>
        </authorList>
    </citation>
    <scope>NUCLEOTIDE SEQUENCE</scope>
    <source>
        <strain evidence="1">DAOM 180753</strain>
    </source>
</reference>
<dbReference type="EMBL" id="LACB01000125">
    <property type="protein sequence ID" value="KAJ9488217.1"/>
    <property type="molecule type" value="Genomic_DNA"/>
</dbReference>
<keyword evidence="2" id="KW-1185">Reference proteome</keyword>
<comment type="caution">
    <text evidence="1">The sequence shown here is derived from an EMBL/GenBank/DDBJ whole genome shotgun (WGS) entry which is preliminary data.</text>
</comment>
<name>A0AAI9X905_PENTH</name>
<evidence type="ECO:0000313" key="2">
    <source>
        <dbReference type="Proteomes" id="UP001227192"/>
    </source>
</evidence>
<proteinExistence type="predicted"/>
<dbReference type="Proteomes" id="UP001227192">
    <property type="component" value="Unassembled WGS sequence"/>
</dbReference>
<reference evidence="1" key="2">
    <citation type="journal article" date="2016" name="Fungal Biol.">
        <title>Ochratoxin A production by Penicillium thymicola.</title>
        <authorList>
            <person name="Nguyen H.D.T."/>
            <person name="McMullin D.R."/>
            <person name="Ponomareva E."/>
            <person name="Riley R."/>
            <person name="Pomraning K.R."/>
            <person name="Baker S.E."/>
            <person name="Seifert K.A."/>
        </authorList>
    </citation>
    <scope>NUCLEOTIDE SEQUENCE</scope>
    <source>
        <strain evidence="1">DAOM 180753</strain>
    </source>
</reference>
<evidence type="ECO:0000313" key="1">
    <source>
        <dbReference type="EMBL" id="KAJ9488217.1"/>
    </source>
</evidence>